<dbReference type="InterPro" id="IPR023214">
    <property type="entry name" value="HAD_sf"/>
</dbReference>
<organism evidence="1 2">
    <name type="scientific">Candidatus Lloydbacteria bacterium RIFCSPHIGHO2_01_FULL_49_22</name>
    <dbReference type="NCBI Taxonomy" id="1798658"/>
    <lineage>
        <taxon>Bacteria</taxon>
        <taxon>Candidatus Lloydiibacteriota</taxon>
    </lineage>
</organism>
<reference evidence="1 2" key="1">
    <citation type="journal article" date="2016" name="Nat. Commun.">
        <title>Thousands of microbial genomes shed light on interconnected biogeochemical processes in an aquifer system.</title>
        <authorList>
            <person name="Anantharaman K."/>
            <person name="Brown C.T."/>
            <person name="Hug L.A."/>
            <person name="Sharon I."/>
            <person name="Castelle C.J."/>
            <person name="Probst A.J."/>
            <person name="Thomas B.C."/>
            <person name="Singh A."/>
            <person name="Wilkins M.J."/>
            <person name="Karaoz U."/>
            <person name="Brodie E.L."/>
            <person name="Williams K.H."/>
            <person name="Hubbard S.S."/>
            <person name="Banfield J.F."/>
        </authorList>
    </citation>
    <scope>NUCLEOTIDE SEQUENCE [LARGE SCALE GENOMIC DNA]</scope>
</reference>
<proteinExistence type="predicted"/>
<dbReference type="SUPFAM" id="SSF56784">
    <property type="entry name" value="HAD-like"/>
    <property type="match status" value="1"/>
</dbReference>
<name>A0A1G2CY31_9BACT</name>
<dbReference type="Proteomes" id="UP000177122">
    <property type="component" value="Unassembled WGS sequence"/>
</dbReference>
<accession>A0A1G2CY31</accession>
<comment type="caution">
    <text evidence="1">The sequence shown here is derived from an EMBL/GenBank/DDBJ whole genome shotgun (WGS) entry which is preliminary data.</text>
</comment>
<sequence length="197" mass="23147">MMLKNNTIQTGPRIVGFDMDGVIINHAPNKIMLAKRYAVTLRPEETHSELLPGKFPREEYLAFQNMLYGNSDFALSAPLMLGAFDVLHEMKDRGIPFVLISRRREPENAIRLLKERKLWGDFFTEANAFFVGTPEEKNVASVREGVTHFFDDERKVLRAIPDVKRRFLFDSLRQFNDEDEFERVFDWKMLRQIVFEE</sequence>
<evidence type="ECO:0000313" key="2">
    <source>
        <dbReference type="Proteomes" id="UP000177122"/>
    </source>
</evidence>
<dbReference type="EMBL" id="MHLI01000004">
    <property type="protein sequence ID" value="OGZ06293.1"/>
    <property type="molecule type" value="Genomic_DNA"/>
</dbReference>
<gene>
    <name evidence="1" type="ORF">A2845_00610</name>
</gene>
<dbReference type="AlphaFoldDB" id="A0A1G2CY31"/>
<dbReference type="InterPro" id="IPR036412">
    <property type="entry name" value="HAD-like_sf"/>
</dbReference>
<evidence type="ECO:0008006" key="3">
    <source>
        <dbReference type="Google" id="ProtNLM"/>
    </source>
</evidence>
<dbReference type="Gene3D" id="3.40.50.1000">
    <property type="entry name" value="HAD superfamily/HAD-like"/>
    <property type="match status" value="1"/>
</dbReference>
<evidence type="ECO:0000313" key="1">
    <source>
        <dbReference type="EMBL" id="OGZ06293.1"/>
    </source>
</evidence>
<protein>
    <recommendedName>
        <fullName evidence="3">FCP1 homology domain-containing protein</fullName>
    </recommendedName>
</protein>